<dbReference type="EMBL" id="BPLR01020288">
    <property type="protein sequence ID" value="GIX76927.1"/>
    <property type="molecule type" value="Genomic_DNA"/>
</dbReference>
<evidence type="ECO:0000313" key="1">
    <source>
        <dbReference type="EMBL" id="GIX76927.1"/>
    </source>
</evidence>
<sequence>MAAPPTVNCKAAYAAEKRNKGEAENNTGIKQLRKLKVGQNMVFDLLSLVCFCISKSSPTGLDGSNSYITESEL</sequence>
<keyword evidence="2" id="KW-1185">Reference proteome</keyword>
<dbReference type="AlphaFoldDB" id="A0AAV4MWP1"/>
<gene>
    <name evidence="1" type="ORF">CEXT_358671</name>
</gene>
<dbReference type="Proteomes" id="UP001054945">
    <property type="component" value="Unassembled WGS sequence"/>
</dbReference>
<name>A0AAV4MWP1_CAEEX</name>
<organism evidence="1 2">
    <name type="scientific">Caerostris extrusa</name>
    <name type="common">Bark spider</name>
    <name type="synonym">Caerostris bankana</name>
    <dbReference type="NCBI Taxonomy" id="172846"/>
    <lineage>
        <taxon>Eukaryota</taxon>
        <taxon>Metazoa</taxon>
        <taxon>Ecdysozoa</taxon>
        <taxon>Arthropoda</taxon>
        <taxon>Chelicerata</taxon>
        <taxon>Arachnida</taxon>
        <taxon>Araneae</taxon>
        <taxon>Araneomorphae</taxon>
        <taxon>Entelegynae</taxon>
        <taxon>Araneoidea</taxon>
        <taxon>Araneidae</taxon>
        <taxon>Caerostris</taxon>
    </lineage>
</organism>
<proteinExistence type="predicted"/>
<reference evidence="1 2" key="1">
    <citation type="submission" date="2021-06" db="EMBL/GenBank/DDBJ databases">
        <title>Caerostris extrusa draft genome.</title>
        <authorList>
            <person name="Kono N."/>
            <person name="Arakawa K."/>
        </authorList>
    </citation>
    <scope>NUCLEOTIDE SEQUENCE [LARGE SCALE GENOMIC DNA]</scope>
</reference>
<comment type="caution">
    <text evidence="1">The sequence shown here is derived from an EMBL/GenBank/DDBJ whole genome shotgun (WGS) entry which is preliminary data.</text>
</comment>
<evidence type="ECO:0000313" key="2">
    <source>
        <dbReference type="Proteomes" id="UP001054945"/>
    </source>
</evidence>
<protein>
    <submittedName>
        <fullName evidence="1">Uncharacterized protein</fullName>
    </submittedName>
</protein>
<accession>A0AAV4MWP1</accession>